<comment type="subcellular location">
    <subcellularLocation>
        <location evidence="1 14">Cell outer membrane</location>
        <topology evidence="1 14">Multi-pass membrane protein</topology>
    </subcellularLocation>
</comment>
<comment type="caution">
    <text evidence="18">The sequence shown here is derived from an EMBL/GenBank/DDBJ whole genome shotgun (WGS) entry which is preliminary data.</text>
</comment>
<evidence type="ECO:0000256" key="14">
    <source>
        <dbReference type="PROSITE-ProRule" id="PRU01360"/>
    </source>
</evidence>
<dbReference type="RefSeq" id="WP_205489503.1">
    <property type="nucleotide sequence ID" value="NZ_JAFHKI010000027.1"/>
</dbReference>
<keyword evidence="10 15" id="KW-0798">TonB box</keyword>
<dbReference type="GO" id="GO:0038023">
    <property type="term" value="F:signaling receptor activity"/>
    <property type="evidence" value="ECO:0007669"/>
    <property type="project" value="InterPro"/>
</dbReference>
<dbReference type="Pfam" id="PF07715">
    <property type="entry name" value="Plug"/>
    <property type="match status" value="1"/>
</dbReference>
<evidence type="ECO:0000256" key="12">
    <source>
        <dbReference type="ARBA" id="ARBA00023170"/>
    </source>
</evidence>
<feature type="domain" description="Secretin/TonB short N-terminal" evidence="17">
    <location>
        <begin position="60"/>
        <end position="110"/>
    </location>
</feature>
<evidence type="ECO:0000256" key="9">
    <source>
        <dbReference type="ARBA" id="ARBA00023065"/>
    </source>
</evidence>
<evidence type="ECO:0000313" key="19">
    <source>
        <dbReference type="Proteomes" id="UP001154860"/>
    </source>
</evidence>
<dbReference type="Pfam" id="PF07660">
    <property type="entry name" value="STN"/>
    <property type="match status" value="1"/>
</dbReference>
<proteinExistence type="inferred from homology"/>
<evidence type="ECO:0000256" key="15">
    <source>
        <dbReference type="RuleBase" id="RU003357"/>
    </source>
</evidence>
<reference evidence="18 19" key="1">
    <citation type="journal article" date="2021" name="Int. J. Syst. Evol. Microbiol.">
        <title>Pseudomonas lactucae sp. nov., a pathogen causing bacterial rot of lettuce in Japan.</title>
        <authorList>
            <person name="Sawada H."/>
            <person name="Fujikawa T."/>
            <person name="Satou M."/>
        </authorList>
    </citation>
    <scope>NUCLEOTIDE SEQUENCE [LARGE SCALE GENOMIC DNA]</scope>
    <source>
        <strain evidence="18 19">MAFF 301381</strain>
    </source>
</reference>
<dbReference type="InterPro" id="IPR037066">
    <property type="entry name" value="Plug_dom_sf"/>
</dbReference>
<dbReference type="PANTHER" id="PTHR32552">
    <property type="entry name" value="FERRICHROME IRON RECEPTOR-RELATED"/>
    <property type="match status" value="1"/>
</dbReference>
<dbReference type="Pfam" id="PF00593">
    <property type="entry name" value="TonB_dep_Rec_b-barrel"/>
    <property type="match status" value="1"/>
</dbReference>
<evidence type="ECO:0000256" key="11">
    <source>
        <dbReference type="ARBA" id="ARBA00023136"/>
    </source>
</evidence>
<evidence type="ECO:0000256" key="7">
    <source>
        <dbReference type="ARBA" id="ARBA00022729"/>
    </source>
</evidence>
<gene>
    <name evidence="18" type="ORF">JWR99_08840</name>
</gene>
<reference evidence="18 19" key="2">
    <citation type="journal article" date="2023" name="Plant Pathol.">
        <title>Dismantling and reorganizing Pseudomonas marginalis sensu#lato.</title>
        <authorList>
            <person name="Sawada H."/>
            <person name="Fujikawa T."/>
            <person name="Satou M."/>
        </authorList>
    </citation>
    <scope>NUCLEOTIDE SEQUENCE [LARGE SCALE GENOMIC DNA]</scope>
    <source>
        <strain evidence="18 19">MAFF 301381</strain>
    </source>
</reference>
<dbReference type="AlphaFoldDB" id="A0A9X0Y9X2"/>
<evidence type="ECO:0000256" key="6">
    <source>
        <dbReference type="ARBA" id="ARBA00022692"/>
    </source>
</evidence>
<evidence type="ECO:0000256" key="1">
    <source>
        <dbReference type="ARBA" id="ARBA00004571"/>
    </source>
</evidence>
<dbReference type="FunFam" id="2.170.130.10:FF:000001">
    <property type="entry name" value="Catecholate siderophore TonB-dependent receptor"/>
    <property type="match status" value="1"/>
</dbReference>
<dbReference type="Gene3D" id="3.55.50.30">
    <property type="match status" value="1"/>
</dbReference>
<dbReference type="CDD" id="cd01347">
    <property type="entry name" value="ligand_gated_channel"/>
    <property type="match status" value="1"/>
</dbReference>
<keyword evidence="8" id="KW-0408">Iron</keyword>
<dbReference type="Proteomes" id="UP001154860">
    <property type="component" value="Unassembled WGS sequence"/>
</dbReference>
<keyword evidence="13 14" id="KW-0998">Cell outer membrane</keyword>
<keyword evidence="11 14" id="KW-0472">Membrane</keyword>
<dbReference type="PANTHER" id="PTHR32552:SF68">
    <property type="entry name" value="FERRICHROME OUTER MEMBRANE TRANSPORTER_PHAGE RECEPTOR"/>
    <property type="match status" value="1"/>
</dbReference>
<dbReference type="GO" id="GO:0009279">
    <property type="term" value="C:cell outer membrane"/>
    <property type="evidence" value="ECO:0007669"/>
    <property type="project" value="UniProtKB-SubCell"/>
</dbReference>
<evidence type="ECO:0000313" key="18">
    <source>
        <dbReference type="EMBL" id="MBN2976075.1"/>
    </source>
</evidence>
<comment type="similarity">
    <text evidence="2 14 15">Belongs to the TonB-dependent receptor family.</text>
</comment>
<dbReference type="InterPro" id="IPR036942">
    <property type="entry name" value="Beta-barrel_TonB_sf"/>
</dbReference>
<evidence type="ECO:0000256" key="8">
    <source>
        <dbReference type="ARBA" id="ARBA00023004"/>
    </source>
</evidence>
<evidence type="ECO:0000256" key="10">
    <source>
        <dbReference type="ARBA" id="ARBA00023077"/>
    </source>
</evidence>
<feature type="chain" id="PRO_5040838503" evidence="16">
    <location>
        <begin position="35"/>
        <end position="803"/>
    </location>
</feature>
<dbReference type="InterPro" id="IPR000531">
    <property type="entry name" value="Beta-barrel_TonB"/>
</dbReference>
<dbReference type="GO" id="GO:0015891">
    <property type="term" value="P:siderophore transport"/>
    <property type="evidence" value="ECO:0007669"/>
    <property type="project" value="InterPro"/>
</dbReference>
<dbReference type="InterPro" id="IPR012910">
    <property type="entry name" value="Plug_dom"/>
</dbReference>
<sequence>MPRHFKRSPLPLALAINLASLAALSLGLCGPATAQEAARYAIAAGPLGPALNLFAQQAHVALLFDSNTVAGLSTAGLRGDFPINQGFAQLLSGTGLQAVQGANGYVLVPVNTSGSLELGPTSITGLTEERSAEHLKGYVATRNLSATKTDTPIIETPQSLSVVTSDEIRDRQSETLSQTLDLTPGFTSQPTSFNRTSDRFRIRGFDVESATGGSLRDGLRLQNNSYDGVQEPYGLERAEVIRGAASVLYGQLSPGGLINTVSKRPSQTHYHELNLQAGQNNRKQLSADFTGPLGDSETLSYRLTLLDRKSDTAADHIRNDKVYVAPALTWRPDDDTSLTLLSFYQKTETGFSAPLPYQLTKGVGSGRFQIGRHDFIGEPDYDEMNGEMSALGYEFEHRFDEHTRINHKLRYYQSDVTWRYLQVNTAGNNIATAQTTGLLRRQYSDREERSRGLASDTNIESTWQFGDWQHTFLLGFDGYDTTYDSHNFRGNAPSLNLATYQYGQPVVVNTNPATDRGSQIDTLQKGIYFQDQIKFDEHWILLLGGRHDWADQHTELFRNGADSGKSDEATTWRAGLVYKADNGLAPYISYSESFFPVAGTDKAGASFVPTEGKQYEIGIRYQPEGSATLLSAAVYQLEQRNVLSQDRTDINFSVQVGEVRSRGLELEAKTEVTPNLSLIASYAYIDARITQSDIASEIGQRSEDTPYHQAALWADYRLAALGVPQLRIGGGARYKGTTQASGVPSAMPAYTLYDARASYEIDEHWEVAVNANNVTNKRYTYCEFAICRYGDERQLVSSLTYRW</sequence>
<accession>A0A9X0Y9X2</accession>
<keyword evidence="12 18" id="KW-0675">Receptor</keyword>
<keyword evidence="6 14" id="KW-0812">Transmembrane</keyword>
<keyword evidence="19" id="KW-1185">Reference proteome</keyword>
<organism evidence="18 19">
    <name type="scientific">Pseudomonas lactucae</name>
    <dbReference type="NCBI Taxonomy" id="2813360"/>
    <lineage>
        <taxon>Bacteria</taxon>
        <taxon>Pseudomonadati</taxon>
        <taxon>Pseudomonadota</taxon>
        <taxon>Gammaproteobacteria</taxon>
        <taxon>Pseudomonadales</taxon>
        <taxon>Pseudomonadaceae</taxon>
        <taxon>Pseudomonas</taxon>
    </lineage>
</organism>
<dbReference type="NCBIfam" id="TIGR01783">
    <property type="entry name" value="TonB-siderophor"/>
    <property type="match status" value="1"/>
</dbReference>
<keyword evidence="7 16" id="KW-0732">Signal</keyword>
<dbReference type="SUPFAM" id="SSF56935">
    <property type="entry name" value="Porins"/>
    <property type="match status" value="1"/>
</dbReference>
<dbReference type="InterPro" id="IPR010105">
    <property type="entry name" value="TonB_sidphr_rcpt"/>
</dbReference>
<evidence type="ECO:0000259" key="17">
    <source>
        <dbReference type="SMART" id="SM00965"/>
    </source>
</evidence>
<evidence type="ECO:0000256" key="16">
    <source>
        <dbReference type="SAM" id="SignalP"/>
    </source>
</evidence>
<dbReference type="Gene3D" id="2.40.170.20">
    <property type="entry name" value="TonB-dependent receptor, beta-barrel domain"/>
    <property type="match status" value="1"/>
</dbReference>
<keyword evidence="5" id="KW-0410">Iron transport</keyword>
<keyword evidence="9" id="KW-0406">Ion transport</keyword>
<keyword evidence="3 14" id="KW-0813">Transport</keyword>
<name>A0A9X0Y9X2_9PSED</name>
<evidence type="ECO:0000256" key="13">
    <source>
        <dbReference type="ARBA" id="ARBA00023237"/>
    </source>
</evidence>
<dbReference type="InterPro" id="IPR011662">
    <property type="entry name" value="Secretin/TonB_short_N"/>
</dbReference>
<evidence type="ECO:0000256" key="2">
    <source>
        <dbReference type="ARBA" id="ARBA00009810"/>
    </source>
</evidence>
<evidence type="ECO:0000256" key="5">
    <source>
        <dbReference type="ARBA" id="ARBA00022496"/>
    </source>
</evidence>
<feature type="signal peptide" evidence="16">
    <location>
        <begin position="1"/>
        <end position="34"/>
    </location>
</feature>
<evidence type="ECO:0000256" key="3">
    <source>
        <dbReference type="ARBA" id="ARBA00022448"/>
    </source>
</evidence>
<dbReference type="PROSITE" id="PS52016">
    <property type="entry name" value="TONB_DEPENDENT_REC_3"/>
    <property type="match status" value="1"/>
</dbReference>
<evidence type="ECO:0000256" key="4">
    <source>
        <dbReference type="ARBA" id="ARBA00022452"/>
    </source>
</evidence>
<dbReference type="Gene3D" id="2.170.130.10">
    <property type="entry name" value="TonB-dependent receptor, plug domain"/>
    <property type="match status" value="1"/>
</dbReference>
<dbReference type="GO" id="GO:0015344">
    <property type="term" value="F:siderophore uptake transmembrane transporter activity"/>
    <property type="evidence" value="ECO:0007669"/>
    <property type="project" value="TreeGrafter"/>
</dbReference>
<protein>
    <submittedName>
        <fullName evidence="18">TonB-dependent siderophore receptor</fullName>
    </submittedName>
</protein>
<dbReference type="SMART" id="SM00965">
    <property type="entry name" value="STN"/>
    <property type="match status" value="1"/>
</dbReference>
<dbReference type="EMBL" id="JAFHKJ010000037">
    <property type="protein sequence ID" value="MBN2976075.1"/>
    <property type="molecule type" value="Genomic_DNA"/>
</dbReference>
<keyword evidence="4 14" id="KW-1134">Transmembrane beta strand</keyword>
<dbReference type="InterPro" id="IPR039426">
    <property type="entry name" value="TonB-dep_rcpt-like"/>
</dbReference>